<dbReference type="KEGG" id="llh:I41_52720"/>
<sequence length="255" mass="27753">MTEVLQEFVDSRGVTLRVDRAAGVLRGVKLIGLESLNGRRYRPEALAAAVALYEGAKVNVNHPKEGPLAPRDYRDRLGVIRDVEFRAEEGLFGTLHFNPKHAVAEQLAWDAEHNPRNVGFSHNVLARLTRDGSQALVEAITHVQSVDLVADPAATRGLFEEQDKSAAEGAEPTTASAALTAESGLLVQEAMARGDRLEAELKNAIAREASLRQELALREAAEAGRPRSSEPWALAQRGARVETAQDFARAIRLRA</sequence>
<dbReference type="AlphaFoldDB" id="A0A517U5X4"/>
<proteinExistence type="predicted"/>
<organism evidence="2 3">
    <name type="scientific">Lacipirellula limnantheis</name>
    <dbReference type="NCBI Taxonomy" id="2528024"/>
    <lineage>
        <taxon>Bacteria</taxon>
        <taxon>Pseudomonadati</taxon>
        <taxon>Planctomycetota</taxon>
        <taxon>Planctomycetia</taxon>
        <taxon>Pirellulales</taxon>
        <taxon>Lacipirellulaceae</taxon>
        <taxon>Lacipirellula</taxon>
    </lineage>
</organism>
<accession>A0A517U5X4</accession>
<dbReference type="EMBL" id="CP036339">
    <property type="protein sequence ID" value="QDT76027.1"/>
    <property type="molecule type" value="Genomic_DNA"/>
</dbReference>
<name>A0A517U5X4_9BACT</name>
<dbReference type="OrthoDB" id="291901at2"/>
<evidence type="ECO:0000313" key="2">
    <source>
        <dbReference type="EMBL" id="QDT76027.1"/>
    </source>
</evidence>
<keyword evidence="3" id="KW-1185">Reference proteome</keyword>
<feature type="coiled-coil region" evidence="1">
    <location>
        <begin position="187"/>
        <end position="214"/>
    </location>
</feature>
<dbReference type="Proteomes" id="UP000317909">
    <property type="component" value="Chromosome"/>
</dbReference>
<keyword evidence="1" id="KW-0175">Coiled coil</keyword>
<reference evidence="2 3" key="1">
    <citation type="submission" date="2019-02" db="EMBL/GenBank/DDBJ databases">
        <title>Deep-cultivation of Planctomycetes and their phenomic and genomic characterization uncovers novel biology.</title>
        <authorList>
            <person name="Wiegand S."/>
            <person name="Jogler M."/>
            <person name="Boedeker C."/>
            <person name="Pinto D."/>
            <person name="Vollmers J."/>
            <person name="Rivas-Marin E."/>
            <person name="Kohn T."/>
            <person name="Peeters S.H."/>
            <person name="Heuer A."/>
            <person name="Rast P."/>
            <person name="Oberbeckmann S."/>
            <person name="Bunk B."/>
            <person name="Jeske O."/>
            <person name="Meyerdierks A."/>
            <person name="Storesund J.E."/>
            <person name="Kallscheuer N."/>
            <person name="Luecker S."/>
            <person name="Lage O.M."/>
            <person name="Pohl T."/>
            <person name="Merkel B.J."/>
            <person name="Hornburger P."/>
            <person name="Mueller R.-W."/>
            <person name="Bruemmer F."/>
            <person name="Labrenz M."/>
            <person name="Spormann A.M."/>
            <person name="Op den Camp H."/>
            <person name="Overmann J."/>
            <person name="Amann R."/>
            <person name="Jetten M.S.M."/>
            <person name="Mascher T."/>
            <person name="Medema M.H."/>
            <person name="Devos D.P."/>
            <person name="Kaster A.-K."/>
            <person name="Ovreas L."/>
            <person name="Rohde M."/>
            <person name="Galperin M.Y."/>
            <person name="Jogler C."/>
        </authorList>
    </citation>
    <scope>NUCLEOTIDE SEQUENCE [LARGE SCALE GENOMIC DNA]</scope>
    <source>
        <strain evidence="2 3">I41</strain>
    </source>
</reference>
<protein>
    <submittedName>
        <fullName evidence="2">Uncharacterized protein</fullName>
    </submittedName>
</protein>
<evidence type="ECO:0000313" key="3">
    <source>
        <dbReference type="Proteomes" id="UP000317909"/>
    </source>
</evidence>
<dbReference type="RefSeq" id="WP_145435781.1">
    <property type="nucleotide sequence ID" value="NZ_CP036339.1"/>
</dbReference>
<evidence type="ECO:0000256" key="1">
    <source>
        <dbReference type="SAM" id="Coils"/>
    </source>
</evidence>
<gene>
    <name evidence="2" type="ORF">I41_52720</name>
</gene>